<evidence type="ECO:0000313" key="1">
    <source>
        <dbReference type="EMBL" id="MCU6696058.1"/>
    </source>
</evidence>
<comment type="caution">
    <text evidence="1">The sequence shown here is derived from an EMBL/GenBank/DDBJ whole genome shotgun (WGS) entry which is preliminary data.</text>
</comment>
<dbReference type="RefSeq" id="WP_158362174.1">
    <property type="nucleotide sequence ID" value="NZ_JAOQKC010000004.1"/>
</dbReference>
<proteinExistence type="predicted"/>
<evidence type="ECO:0000313" key="2">
    <source>
        <dbReference type="Proteomes" id="UP001652461"/>
    </source>
</evidence>
<dbReference type="Proteomes" id="UP001652461">
    <property type="component" value="Unassembled WGS sequence"/>
</dbReference>
<accession>A0ABT2RUR2</accession>
<reference evidence="1 2" key="1">
    <citation type="journal article" date="2021" name="ISME Commun">
        <title>Automated analysis of genomic sequences facilitates high-throughput and comprehensive description of bacteria.</title>
        <authorList>
            <person name="Hitch T.C.A."/>
        </authorList>
    </citation>
    <scope>NUCLEOTIDE SEQUENCE [LARGE SCALE GENOMIC DNA]</scope>
    <source>
        <strain evidence="1 2">Sanger_04</strain>
    </source>
</reference>
<gene>
    <name evidence="1" type="ORF">OCV63_03995</name>
</gene>
<organism evidence="1 2">
    <name type="scientific">Laedolimicola ammoniilytica</name>
    <dbReference type="NCBI Taxonomy" id="2981771"/>
    <lineage>
        <taxon>Bacteria</taxon>
        <taxon>Bacillati</taxon>
        <taxon>Bacillota</taxon>
        <taxon>Clostridia</taxon>
        <taxon>Lachnospirales</taxon>
        <taxon>Lachnospiraceae</taxon>
        <taxon>Laedolimicola</taxon>
    </lineage>
</organism>
<dbReference type="EMBL" id="JAOQKC010000004">
    <property type="protein sequence ID" value="MCU6696058.1"/>
    <property type="molecule type" value="Genomic_DNA"/>
</dbReference>
<name>A0ABT2RUR2_9FIRM</name>
<sequence length="437" mass="50472">MYIVDGSFYVKNENSFGFCRLTEIPESVKIQTTAIIYQIGCISTGRFLQKIKSTGFRSKPKYPKMKKRSECAFIVVIKTIICGIFLRREKKVEIEQAYNYRKVMFEIQNFLIAEEMETYVAEVVRKADIKAQYDTTCKLLLSEAEILAWILKCCIPEYRELGTREIAERYICGQAQMGKVPVHPNEIVKAGVEDNTLYEGKVTYDVKCDALLPETEGAIGIIIDLEGQNKMNLKYPLLKREIYYGCRLISAQYGTEFIHSNYGNIKHVYSIWICMNPPKYRQNTINRYEITEKCEVGDVQEKEKNYNLLTAITICLGEPEDKVLAEQSELGKKLLRLLDVLFFGKMNVKEKQKILEQEYGIPMTEELKEEVMDMCNFSDGIEERGLKRGRQEAILQSIRNAMKNLGIPAEEAMQILGVPQKENEKYLKILSGKMWRV</sequence>
<keyword evidence="2" id="KW-1185">Reference proteome</keyword>
<protein>
    <submittedName>
        <fullName evidence="1">Rpn family recombination-promoting nuclease/putative transposase</fullName>
    </submittedName>
</protein>